<sequence length="52" mass="6165">MVSSIVEFGGRWRIRKQELVGKSIFKTQAFFWDTKCNYDTVSRPRNIVGILW</sequence>
<protein>
    <submittedName>
        <fullName evidence="1">Uncharacterized protein</fullName>
    </submittedName>
</protein>
<name>G2YNC7_BOTF4</name>
<dbReference type="Proteomes" id="UP000008177">
    <property type="component" value="Unplaced contigs"/>
</dbReference>
<reference evidence="2" key="1">
    <citation type="journal article" date="2011" name="PLoS Genet.">
        <title>Genomic analysis of the necrotrophic fungal pathogens Sclerotinia sclerotiorum and Botrytis cinerea.</title>
        <authorList>
            <person name="Amselem J."/>
            <person name="Cuomo C.A."/>
            <person name="van Kan J.A."/>
            <person name="Viaud M."/>
            <person name="Benito E.P."/>
            <person name="Couloux A."/>
            <person name="Coutinho P.M."/>
            <person name="de Vries R.P."/>
            <person name="Dyer P.S."/>
            <person name="Fillinger S."/>
            <person name="Fournier E."/>
            <person name="Gout L."/>
            <person name="Hahn M."/>
            <person name="Kohn L."/>
            <person name="Lapalu N."/>
            <person name="Plummer K.M."/>
            <person name="Pradier J.M."/>
            <person name="Quevillon E."/>
            <person name="Sharon A."/>
            <person name="Simon A."/>
            <person name="ten Have A."/>
            <person name="Tudzynski B."/>
            <person name="Tudzynski P."/>
            <person name="Wincker P."/>
            <person name="Andrew M."/>
            <person name="Anthouard V."/>
            <person name="Beever R.E."/>
            <person name="Beffa R."/>
            <person name="Benoit I."/>
            <person name="Bouzid O."/>
            <person name="Brault B."/>
            <person name="Chen Z."/>
            <person name="Choquer M."/>
            <person name="Collemare J."/>
            <person name="Cotton P."/>
            <person name="Danchin E.G."/>
            <person name="Da Silva C."/>
            <person name="Gautier A."/>
            <person name="Giraud C."/>
            <person name="Giraud T."/>
            <person name="Gonzalez C."/>
            <person name="Grossetete S."/>
            <person name="Guldener U."/>
            <person name="Henrissat B."/>
            <person name="Howlett B.J."/>
            <person name="Kodira C."/>
            <person name="Kretschmer M."/>
            <person name="Lappartient A."/>
            <person name="Leroch M."/>
            <person name="Levis C."/>
            <person name="Mauceli E."/>
            <person name="Neuveglise C."/>
            <person name="Oeser B."/>
            <person name="Pearson M."/>
            <person name="Poulain J."/>
            <person name="Poussereau N."/>
            <person name="Quesneville H."/>
            <person name="Rascle C."/>
            <person name="Schumacher J."/>
            <person name="Segurens B."/>
            <person name="Sexton A."/>
            <person name="Silva E."/>
            <person name="Sirven C."/>
            <person name="Soanes D.M."/>
            <person name="Talbot N.J."/>
            <person name="Templeton M."/>
            <person name="Yandava C."/>
            <person name="Yarden O."/>
            <person name="Zeng Q."/>
            <person name="Rollins J.A."/>
            <person name="Lebrun M.H."/>
            <person name="Dickman M."/>
        </authorList>
    </citation>
    <scope>NUCLEOTIDE SEQUENCE [LARGE SCALE GENOMIC DNA]</scope>
    <source>
        <strain evidence="2">T4</strain>
    </source>
</reference>
<evidence type="ECO:0000313" key="2">
    <source>
        <dbReference type="Proteomes" id="UP000008177"/>
    </source>
</evidence>
<accession>G2YNC7</accession>
<evidence type="ECO:0000313" key="1">
    <source>
        <dbReference type="EMBL" id="CCD53125.1"/>
    </source>
</evidence>
<dbReference type="AlphaFoldDB" id="G2YNC7"/>
<proteinExistence type="predicted"/>
<dbReference type="InParanoid" id="G2YNC7"/>
<dbReference type="EMBL" id="FQ790346">
    <property type="protein sequence ID" value="CCD53125.1"/>
    <property type="molecule type" value="Genomic_DNA"/>
</dbReference>
<dbReference type="HOGENOM" id="CLU_3087011_0_0_1"/>
<organism evidence="1 2">
    <name type="scientific">Botryotinia fuckeliana (strain T4)</name>
    <name type="common">Noble rot fungus</name>
    <name type="synonym">Botrytis cinerea</name>
    <dbReference type="NCBI Taxonomy" id="999810"/>
    <lineage>
        <taxon>Eukaryota</taxon>
        <taxon>Fungi</taxon>
        <taxon>Dikarya</taxon>
        <taxon>Ascomycota</taxon>
        <taxon>Pezizomycotina</taxon>
        <taxon>Leotiomycetes</taxon>
        <taxon>Helotiales</taxon>
        <taxon>Sclerotiniaceae</taxon>
        <taxon>Botrytis</taxon>
    </lineage>
</organism>
<gene>
    <name evidence="1" type="ORF">BofuT4_P121440.1</name>
</gene>